<evidence type="ECO:0000313" key="20">
    <source>
        <dbReference type="EMBL" id="KAF9950069.1"/>
    </source>
</evidence>
<dbReference type="CDD" id="cd20822">
    <property type="entry name" value="C1_ScPKC1-like_rpt1"/>
    <property type="match status" value="1"/>
</dbReference>
<dbReference type="CDD" id="cd20823">
    <property type="entry name" value="C1_ScPKC1-like_rpt2"/>
    <property type="match status" value="1"/>
</dbReference>
<feature type="domain" description="Phorbol-ester/DAG-type" evidence="17">
    <location>
        <begin position="494"/>
        <end position="543"/>
    </location>
</feature>
<evidence type="ECO:0000256" key="5">
    <source>
        <dbReference type="ARBA" id="ARBA00022679"/>
    </source>
</evidence>
<accession>A0A9P6LXP0</accession>
<evidence type="ECO:0000256" key="6">
    <source>
        <dbReference type="ARBA" id="ARBA00022723"/>
    </source>
</evidence>
<dbReference type="SUPFAM" id="SSF57889">
    <property type="entry name" value="Cysteine-rich domain"/>
    <property type="match status" value="2"/>
</dbReference>
<evidence type="ECO:0000256" key="3">
    <source>
        <dbReference type="ARBA" id="ARBA00022527"/>
    </source>
</evidence>
<dbReference type="InterPro" id="IPR002219">
    <property type="entry name" value="PKC_DAG/PE"/>
</dbReference>
<evidence type="ECO:0000259" key="16">
    <source>
        <dbReference type="PROSITE" id="PS50011"/>
    </source>
</evidence>
<dbReference type="InterPro" id="IPR000008">
    <property type="entry name" value="C2_dom"/>
</dbReference>
<dbReference type="InterPro" id="IPR008271">
    <property type="entry name" value="Ser/Thr_kinase_AS"/>
</dbReference>
<dbReference type="PROSITE" id="PS00107">
    <property type="entry name" value="PROTEIN_KINASE_ATP"/>
    <property type="match status" value="1"/>
</dbReference>
<keyword evidence="12" id="KW-0175">Coiled coil</keyword>
<dbReference type="PROSITE" id="PS51285">
    <property type="entry name" value="AGC_KINASE_CTER"/>
    <property type="match status" value="1"/>
</dbReference>
<evidence type="ECO:0000256" key="7">
    <source>
        <dbReference type="ARBA" id="ARBA00022741"/>
    </source>
</evidence>
<dbReference type="InterPro" id="IPR011009">
    <property type="entry name" value="Kinase-like_dom_sf"/>
</dbReference>
<dbReference type="Gene3D" id="3.30.60.20">
    <property type="match status" value="2"/>
</dbReference>
<feature type="domain" description="REM-1" evidence="19">
    <location>
        <begin position="2"/>
        <end position="76"/>
    </location>
</feature>
<dbReference type="SMART" id="SM00220">
    <property type="entry name" value="S_TKc"/>
    <property type="match status" value="1"/>
</dbReference>
<gene>
    <name evidence="20" type="primary">PKC1_1</name>
    <name evidence="20" type="ORF">BGZ70_001522</name>
</gene>
<dbReference type="PROSITE" id="PS00479">
    <property type="entry name" value="ZF_DAG_PE_1"/>
    <property type="match status" value="1"/>
</dbReference>
<feature type="compositionally biased region" description="Low complexity" evidence="14">
    <location>
        <begin position="627"/>
        <end position="650"/>
    </location>
</feature>
<feature type="region of interest" description="Disordered" evidence="14">
    <location>
        <begin position="107"/>
        <end position="130"/>
    </location>
</feature>
<dbReference type="InterPro" id="IPR017441">
    <property type="entry name" value="Protein_kinase_ATP_BS"/>
</dbReference>
<dbReference type="PROSITE" id="PS51860">
    <property type="entry name" value="REM_1"/>
    <property type="match status" value="1"/>
</dbReference>
<keyword evidence="21" id="KW-1185">Reference proteome</keyword>
<evidence type="ECO:0000313" key="21">
    <source>
        <dbReference type="Proteomes" id="UP000738359"/>
    </source>
</evidence>
<evidence type="ECO:0000256" key="1">
    <source>
        <dbReference type="ARBA" id="ARBA00005490"/>
    </source>
</evidence>
<feature type="domain" description="AGC-kinase C-terminal" evidence="18">
    <location>
        <begin position="1051"/>
        <end position="1118"/>
    </location>
</feature>
<protein>
    <recommendedName>
        <fullName evidence="2">protein kinase C</fullName>
        <ecNumber evidence="2">2.7.11.13</ecNumber>
    </recommendedName>
</protein>
<sequence>MDYDKKSLEMDDDQKLEDVRKRLQKEKEIKAATMKLRDFQQSEAAKAACDATMEESQQRINYFQNEFDKLQLKKQESSPKVPRTQIAITLPSMENAPPMMKAGLDGQGRSYSGQSPDMRMTPSRKASDLSSHYPDDFISHRPLSTVDLLKAPTPITSKKVTYKLRELAYKLDIEKKVKLASERLEQLGMSAKEGNAESSERVVLLRRALQKYQGLYIPGQAEDDTTSAPGTALRRPMTGTLYVRVGGIKHQNNAPTRNARPPESMACIKIDGTLKVKTRMARNGPSGIRWNEDFEIPVTKASEIEIAVFDRPDAVPVPIGLFWLKISDLVEELRRKKVEADNDAAWVAANVQDLVARTPTVRPGTGPLGDNPINGVEGIESWWDLEPIGQISLKFNFVKDVAIRKRPSGLGRQGAVRKRKDEIREIQGHKFVSQKFFQIMCCALCAELFTGKAAQCEDCKFTCHQKCADKVFIKCISSKTVEDPDEAKLNHRIPHRFETFTNLSPTWCSHCGHMLTFGRRHKKCTECPAVAHEGCSDLVPNHCGMPAETANKLIEELRRRTNNGRTPQTPPRTSRPPSYDSLANEYKQPALPQRPTPPVPQGERPPLPYRPDGRPDQSSSQGSDINQQRLQQQLQQMHLHQQQQQQQQQHLYDKEQQQRKMEQQRLYEQQQQQHQQRLQYQSQQLQQQQQQIQQQQQQQKQQMQQKQLLEAERAHRLAQESTALEDKFRNEQARLEQLRFEQEKNQQRTPPVTPHMEQRPLVMPTPHMPTLKIVNKQPPKPTRKYGLNDFHFLAVLGKGNFGKVMLAEDKKGGELFAIKVLKKESIVKQDEIESARSEKRIYQVANKERHPFLTTLHSCYQTDTRLYFVMEYVRGGDLMMHIQKDKRFGEHRAKFYGCEVLLALQYFHQNNIVYRDLKLDNILLTVDGHIKIADYGLCKENMPFGATTRTICGTPEFMAPEILEEQPYDRAVDWWAFGVLMYEMLLGRAPFSGEEEDDIYDSILEDEPLYPHGFGRHEQALLQSLLVKVPSLRLGSGPSDADEIKAHAYFRNVNFDDVYHKRIRPPFLPKVSSATDVSNFDSEFTSEAPGETPTDYRLDRVEQDLFKGFSYVSPWAQP</sequence>
<dbReference type="InterPro" id="IPR000719">
    <property type="entry name" value="Prot_kinase_dom"/>
</dbReference>
<dbReference type="InterPro" id="IPR000961">
    <property type="entry name" value="AGC-kinase_C"/>
</dbReference>
<keyword evidence="4" id="KW-0597">Phosphoprotein</keyword>
<dbReference type="FunFam" id="3.30.200.20:FF:000103">
    <property type="entry name" value="Protein kinase C"/>
    <property type="match status" value="1"/>
</dbReference>
<reference evidence="20" key="1">
    <citation type="journal article" date="2020" name="Fungal Divers.">
        <title>Resolving the Mortierellaceae phylogeny through synthesis of multi-gene phylogenetics and phylogenomics.</title>
        <authorList>
            <person name="Vandepol N."/>
            <person name="Liber J."/>
            <person name="Desiro A."/>
            <person name="Na H."/>
            <person name="Kennedy M."/>
            <person name="Barry K."/>
            <person name="Grigoriev I.V."/>
            <person name="Miller A.N."/>
            <person name="O'Donnell K."/>
            <person name="Stajich J.E."/>
            <person name="Bonito G."/>
        </authorList>
    </citation>
    <scope>NUCLEOTIDE SEQUENCE</scope>
    <source>
        <strain evidence="20">CK1249</strain>
    </source>
</reference>
<evidence type="ECO:0000256" key="13">
    <source>
        <dbReference type="PROSITE-ProRule" id="PRU10141"/>
    </source>
</evidence>
<dbReference type="Gene3D" id="2.60.40.150">
    <property type="entry name" value="C2 domain"/>
    <property type="match status" value="1"/>
</dbReference>
<dbReference type="PROSITE" id="PS50081">
    <property type="entry name" value="ZF_DAG_PE_2"/>
    <property type="match status" value="2"/>
</dbReference>
<evidence type="ECO:0000259" key="19">
    <source>
        <dbReference type="PROSITE" id="PS51860"/>
    </source>
</evidence>
<feature type="region of interest" description="Disordered" evidence="14">
    <location>
        <begin position="740"/>
        <end position="770"/>
    </location>
</feature>
<dbReference type="InterPro" id="IPR011072">
    <property type="entry name" value="HR1_rho-bd"/>
</dbReference>
<keyword evidence="10" id="KW-0862">Zinc</keyword>
<dbReference type="EC" id="2.7.11.13" evidence="2"/>
<evidence type="ECO:0000256" key="11">
    <source>
        <dbReference type="ARBA" id="ARBA00022840"/>
    </source>
</evidence>
<dbReference type="OrthoDB" id="63267at2759"/>
<evidence type="ECO:0000259" key="15">
    <source>
        <dbReference type="PROSITE" id="PS50004"/>
    </source>
</evidence>
<dbReference type="InterPro" id="IPR046349">
    <property type="entry name" value="C1-like_sf"/>
</dbReference>
<keyword evidence="5" id="KW-0808">Transferase</keyword>
<dbReference type="Pfam" id="PF00433">
    <property type="entry name" value="Pkinase_C"/>
    <property type="match status" value="1"/>
</dbReference>
<dbReference type="InterPro" id="IPR035892">
    <property type="entry name" value="C2_domain_sf"/>
</dbReference>
<dbReference type="Gene3D" id="3.30.200.20">
    <property type="entry name" value="Phosphorylase Kinase, domain 1"/>
    <property type="match status" value="1"/>
</dbReference>
<comment type="similarity">
    <text evidence="1">Belongs to the protein kinase superfamily. AGC Ser/Thr protein kinase family. PKC subfamily.</text>
</comment>
<dbReference type="SUPFAM" id="SSF49562">
    <property type="entry name" value="C2 domain (Calcium/lipid-binding domain, CaLB)"/>
    <property type="match status" value="1"/>
</dbReference>
<proteinExistence type="inferred from homology"/>
<comment type="caution">
    <text evidence="20">The sequence shown here is derived from an EMBL/GenBank/DDBJ whole genome shotgun (WGS) entry which is preliminary data.</text>
</comment>
<dbReference type="CDD" id="cd05570">
    <property type="entry name" value="STKc_PKC"/>
    <property type="match status" value="1"/>
</dbReference>
<dbReference type="SMART" id="SM00109">
    <property type="entry name" value="C1"/>
    <property type="match status" value="2"/>
</dbReference>
<dbReference type="Proteomes" id="UP000738359">
    <property type="component" value="Unassembled WGS sequence"/>
</dbReference>
<feature type="compositionally biased region" description="Pro residues" evidence="14">
    <location>
        <begin position="592"/>
        <end position="609"/>
    </location>
</feature>
<feature type="compositionally biased region" description="Basic and acidic residues" evidence="14">
    <location>
        <begin position="651"/>
        <end position="665"/>
    </location>
</feature>
<evidence type="ECO:0000259" key="17">
    <source>
        <dbReference type="PROSITE" id="PS50081"/>
    </source>
</evidence>
<evidence type="ECO:0000256" key="14">
    <source>
        <dbReference type="SAM" id="MobiDB-lite"/>
    </source>
</evidence>
<dbReference type="GO" id="GO:0008270">
    <property type="term" value="F:zinc ion binding"/>
    <property type="evidence" value="ECO:0007669"/>
    <property type="project" value="UniProtKB-KW"/>
</dbReference>
<feature type="domain" description="Protein kinase" evidence="16">
    <location>
        <begin position="790"/>
        <end position="1050"/>
    </location>
</feature>
<keyword evidence="3" id="KW-0723">Serine/threonine-protein kinase</keyword>
<evidence type="ECO:0000256" key="8">
    <source>
        <dbReference type="ARBA" id="ARBA00022771"/>
    </source>
</evidence>
<feature type="binding site" evidence="13">
    <location>
        <position position="828"/>
    </location>
    <ligand>
        <name>ATP</name>
        <dbReference type="ChEBI" id="CHEBI:30616"/>
    </ligand>
</feature>
<dbReference type="SMART" id="SM00133">
    <property type="entry name" value="S_TK_X"/>
    <property type="match status" value="1"/>
</dbReference>
<dbReference type="GO" id="GO:0004697">
    <property type="term" value="F:diacylglycerol-dependent serine/threonine kinase activity"/>
    <property type="evidence" value="ECO:0007669"/>
    <property type="project" value="UniProtKB-EC"/>
</dbReference>
<organism evidence="20 21">
    <name type="scientific">Mortierella alpina</name>
    <name type="common">Oleaginous fungus</name>
    <name type="synonym">Mortierella renispora</name>
    <dbReference type="NCBI Taxonomy" id="64518"/>
    <lineage>
        <taxon>Eukaryota</taxon>
        <taxon>Fungi</taxon>
        <taxon>Fungi incertae sedis</taxon>
        <taxon>Mucoromycota</taxon>
        <taxon>Mortierellomycotina</taxon>
        <taxon>Mortierellomycetes</taxon>
        <taxon>Mortierellales</taxon>
        <taxon>Mortierellaceae</taxon>
        <taxon>Mortierella</taxon>
    </lineage>
</organism>
<dbReference type="InterPro" id="IPR017892">
    <property type="entry name" value="Pkinase_C"/>
</dbReference>
<feature type="domain" description="Phorbol-ester/DAG-type" evidence="17">
    <location>
        <begin position="428"/>
        <end position="475"/>
    </location>
</feature>
<dbReference type="Pfam" id="PF00069">
    <property type="entry name" value="Pkinase"/>
    <property type="match status" value="1"/>
</dbReference>
<keyword evidence="9 20" id="KW-0418">Kinase</keyword>
<keyword evidence="6" id="KW-0479">Metal-binding</keyword>
<dbReference type="GO" id="GO:0005524">
    <property type="term" value="F:ATP binding"/>
    <property type="evidence" value="ECO:0007669"/>
    <property type="project" value="UniProtKB-UniRule"/>
</dbReference>
<dbReference type="PROSITE" id="PS50011">
    <property type="entry name" value="PROTEIN_KINASE_DOM"/>
    <property type="match status" value="1"/>
</dbReference>
<dbReference type="EMBL" id="JAAAHY010001343">
    <property type="protein sequence ID" value="KAF9950069.1"/>
    <property type="molecule type" value="Genomic_DNA"/>
</dbReference>
<feature type="compositionally biased region" description="Polar residues" evidence="14">
    <location>
        <begin position="616"/>
        <end position="626"/>
    </location>
</feature>
<keyword evidence="7 13" id="KW-0547">Nucleotide-binding</keyword>
<feature type="region of interest" description="Disordered" evidence="14">
    <location>
        <begin position="560"/>
        <end position="669"/>
    </location>
</feature>
<dbReference type="SMART" id="SM00239">
    <property type="entry name" value="C2"/>
    <property type="match status" value="1"/>
</dbReference>
<dbReference type="Gene3D" id="1.10.510.10">
    <property type="entry name" value="Transferase(Phosphotransferase) domain 1"/>
    <property type="match status" value="1"/>
</dbReference>
<keyword evidence="8" id="KW-0863">Zinc-finger</keyword>
<evidence type="ECO:0000256" key="9">
    <source>
        <dbReference type="ARBA" id="ARBA00022777"/>
    </source>
</evidence>
<dbReference type="PROSITE" id="PS50004">
    <property type="entry name" value="C2"/>
    <property type="match status" value="1"/>
</dbReference>
<dbReference type="PANTHER" id="PTHR24351">
    <property type="entry name" value="RIBOSOMAL PROTEIN S6 KINASE"/>
    <property type="match status" value="1"/>
</dbReference>
<evidence type="ECO:0000256" key="10">
    <source>
        <dbReference type="ARBA" id="ARBA00022833"/>
    </source>
</evidence>
<dbReference type="AlphaFoldDB" id="A0A9P6LXP0"/>
<dbReference type="FunFam" id="1.10.510.10:FF:000210">
    <property type="entry name" value="Non-specific serine/threonine protein kinase"/>
    <property type="match status" value="1"/>
</dbReference>
<dbReference type="GO" id="GO:0007165">
    <property type="term" value="P:signal transduction"/>
    <property type="evidence" value="ECO:0007669"/>
    <property type="project" value="InterPro"/>
</dbReference>
<evidence type="ECO:0000256" key="12">
    <source>
        <dbReference type="PROSITE-ProRule" id="PRU01207"/>
    </source>
</evidence>
<dbReference type="SUPFAM" id="SSF56112">
    <property type="entry name" value="Protein kinase-like (PK-like)"/>
    <property type="match status" value="1"/>
</dbReference>
<dbReference type="Pfam" id="PF00130">
    <property type="entry name" value="C1_1"/>
    <property type="match status" value="2"/>
</dbReference>
<keyword evidence="11 13" id="KW-0067">ATP-binding</keyword>
<evidence type="ECO:0000259" key="18">
    <source>
        <dbReference type="PROSITE" id="PS51285"/>
    </source>
</evidence>
<dbReference type="PROSITE" id="PS00108">
    <property type="entry name" value="PROTEIN_KINASE_ST"/>
    <property type="match status" value="1"/>
</dbReference>
<name>A0A9P6LXP0_MORAP</name>
<evidence type="ECO:0000256" key="4">
    <source>
        <dbReference type="ARBA" id="ARBA00022553"/>
    </source>
</evidence>
<feature type="domain" description="C2" evidence="15">
    <location>
        <begin position="217"/>
        <end position="342"/>
    </location>
</feature>
<dbReference type="SMART" id="SM00742">
    <property type="entry name" value="Hr1"/>
    <property type="match status" value="2"/>
</dbReference>
<evidence type="ECO:0000256" key="2">
    <source>
        <dbReference type="ARBA" id="ARBA00012429"/>
    </source>
</evidence>